<keyword evidence="2" id="KW-1185">Reference proteome</keyword>
<gene>
    <name evidence="1" type="ORF">HYN51_14620</name>
</gene>
<dbReference type="OrthoDB" id="9807855at2"/>
<dbReference type="Pfam" id="PF12843">
    <property type="entry name" value="QSregVF_b"/>
    <property type="match status" value="1"/>
</dbReference>
<sequence>MIEKEHLLQIANTPMPFGKYKGRMLVDLPDEYLLWFSKKGFPAGPLGQLMELTLALKIEGLDNVIRPLKRG</sequence>
<protein>
    <submittedName>
        <fullName evidence="1">Cytoplasmic protein</fullName>
    </submittedName>
</protein>
<reference evidence="1 2" key="1">
    <citation type="journal article" date="2019" name="Int. J. Syst. Evol. Microbiol.">
        <title>Limnobaculum parvum gen. nov., sp. nov., isolated from a freshwater lake.</title>
        <authorList>
            <person name="Baek C."/>
            <person name="Shin S.K."/>
            <person name="Yi H."/>
        </authorList>
    </citation>
    <scope>NUCLEOTIDE SEQUENCE [LARGE SCALE GENOMIC DNA]</scope>
    <source>
        <strain evidence="1 2">HYN0051</strain>
    </source>
</reference>
<organism evidence="1 2">
    <name type="scientific">Limnobaculum parvum</name>
    <dbReference type="NCBI Taxonomy" id="2172103"/>
    <lineage>
        <taxon>Bacteria</taxon>
        <taxon>Pseudomonadati</taxon>
        <taxon>Pseudomonadota</taxon>
        <taxon>Gammaproteobacteria</taxon>
        <taxon>Enterobacterales</taxon>
        <taxon>Budviciaceae</taxon>
        <taxon>Limnobaculum</taxon>
    </lineage>
</organism>
<evidence type="ECO:0000313" key="1">
    <source>
        <dbReference type="EMBL" id="AWH89674.1"/>
    </source>
</evidence>
<dbReference type="RefSeq" id="WP_108901717.1">
    <property type="nucleotide sequence ID" value="NZ_CP029185.2"/>
</dbReference>
<dbReference type="InterPro" id="IPR024530">
    <property type="entry name" value="QSregVF_b"/>
</dbReference>
<dbReference type="EMBL" id="CP029185">
    <property type="protein sequence ID" value="AWH89674.1"/>
    <property type="molecule type" value="Genomic_DNA"/>
</dbReference>
<name>A0A2Y9U282_9GAMM</name>
<dbReference type="AlphaFoldDB" id="A0A2Y9U282"/>
<dbReference type="Proteomes" id="UP000244908">
    <property type="component" value="Chromosome"/>
</dbReference>
<evidence type="ECO:0000313" key="2">
    <source>
        <dbReference type="Proteomes" id="UP000244908"/>
    </source>
</evidence>
<accession>A0A2Y9U282</accession>
<proteinExistence type="predicted"/>
<dbReference type="KEGG" id="lpv:HYN51_14620"/>